<sequence>MRDLSFHAEERADLADRFNLIAAAEYPFSSAVPVSTLLETASCQRMLQQLAPRLGAPSLGITASLLSKRVAFLTTAAAFYPLSMYNKGLNMALTNCLLDTRHDGHRWLSHMVMNEVSLSTPVSDLARASWRDAQLRGVFAEHLTPLWQELSAASGISSRILWENTAVRLFSLFEHRMQTSDAATDARVKQDFHYVVHEAPGALFGLDANPLTVYFRPLTWVPAKGEWVRFRRTCCFYYKAAQPQEFCQACPLLRPDKAHRLPFRNKR</sequence>
<dbReference type="Pfam" id="PF11575">
    <property type="entry name" value="FhuF_C"/>
    <property type="match status" value="1"/>
</dbReference>
<evidence type="ECO:0000313" key="3">
    <source>
        <dbReference type="EMBL" id="QZN97250.1"/>
    </source>
</evidence>
<evidence type="ECO:0000313" key="4">
    <source>
        <dbReference type="Proteomes" id="UP000825886"/>
    </source>
</evidence>
<evidence type="ECO:0000259" key="2">
    <source>
        <dbReference type="Pfam" id="PF11575"/>
    </source>
</evidence>
<gene>
    <name evidence="3" type="ORF">K6K13_07830</name>
</gene>
<feature type="domain" description="Aerobactin siderophore biosynthesis IucA/IucC-like C-terminal" evidence="1">
    <location>
        <begin position="65"/>
        <end position="193"/>
    </location>
</feature>
<accession>A0ABX9AWA5</accession>
<dbReference type="InterPro" id="IPR024726">
    <property type="entry name" value="FhuF_C"/>
</dbReference>
<feature type="domain" description="Ferric siderophore reductase C-terminal" evidence="2">
    <location>
        <begin position="231"/>
        <end position="252"/>
    </location>
</feature>
<dbReference type="EMBL" id="CP081864">
    <property type="protein sequence ID" value="QZN97250.1"/>
    <property type="molecule type" value="Genomic_DNA"/>
</dbReference>
<organism evidence="3 4">
    <name type="scientific">Symbiopectobacterium purcellii</name>
    <dbReference type="NCBI Taxonomy" id="2871826"/>
    <lineage>
        <taxon>Bacteria</taxon>
        <taxon>Pseudomonadati</taxon>
        <taxon>Pseudomonadota</taxon>
        <taxon>Gammaproteobacteria</taxon>
        <taxon>Enterobacterales</taxon>
        <taxon>Enterobacteriaceae</taxon>
    </lineage>
</organism>
<evidence type="ECO:0000259" key="1">
    <source>
        <dbReference type="Pfam" id="PF06276"/>
    </source>
</evidence>
<dbReference type="Pfam" id="PF06276">
    <property type="entry name" value="FhuF"/>
    <property type="match status" value="1"/>
</dbReference>
<proteinExistence type="predicted"/>
<protein>
    <submittedName>
        <fullName evidence="3">(2Fe-2S)-binding protein</fullName>
    </submittedName>
</protein>
<dbReference type="RefSeq" id="WP_222160279.1">
    <property type="nucleotide sequence ID" value="NZ_CP081864.1"/>
</dbReference>
<keyword evidence="4" id="KW-1185">Reference proteome</keyword>
<name>A0ABX9AWA5_9ENTR</name>
<dbReference type="Proteomes" id="UP000825886">
    <property type="component" value="Chromosome"/>
</dbReference>
<dbReference type="InterPro" id="IPR022770">
    <property type="entry name" value="IucA/IucC-like_C"/>
</dbReference>
<reference evidence="3 4" key="1">
    <citation type="submission" date="2021-08" db="EMBL/GenBank/DDBJ databases">
        <title>Culture and genomic analysis of Symbiopectobacterium purcellii sp. nov. gen. nov., isolated from the leafhopper Empoasca decipiens.</title>
        <authorList>
            <person name="Nadal-Jimenez P."/>
            <person name="Siozios S."/>
            <person name="Halliday N."/>
            <person name="Camara M."/>
            <person name="Hurst G.D.D."/>
        </authorList>
    </citation>
    <scope>NUCLEOTIDE SEQUENCE [LARGE SCALE GENOMIC DNA]</scope>
    <source>
        <strain evidence="3 4">SyEd1</strain>
    </source>
</reference>